<keyword evidence="3" id="KW-1185">Reference proteome</keyword>
<gene>
    <name evidence="1" type="ORF">MmonteBS_37320</name>
    <name evidence="2" type="ORF">NJB18185_48280</name>
</gene>
<name>A0AA37PSK7_9MYCO</name>
<evidence type="ECO:0000313" key="2">
    <source>
        <dbReference type="EMBL" id="GKU75057.1"/>
    </source>
</evidence>
<evidence type="ECO:0000313" key="1">
    <source>
        <dbReference type="EMBL" id="GBG39360.1"/>
    </source>
</evidence>
<accession>A0AA37PSK7</accession>
<reference evidence="3" key="2">
    <citation type="submission" date="2018-04" db="EMBL/GenBank/DDBJ databases">
        <title>Draft genome sequence of Mycobacterium montefiorense isolated from Japanese black salamander.</title>
        <authorList>
            <person name="Fukano H."/>
            <person name="Yoshida M."/>
            <person name="Shimizu A."/>
            <person name="Iwao H."/>
            <person name="Kurata O."/>
            <person name="Katayama Y."/>
            <person name="Omatsu T."/>
            <person name="Mizutani T."/>
            <person name="Wada S."/>
            <person name="Hoshino Y."/>
        </authorList>
    </citation>
    <scope>NUCLEOTIDE SEQUENCE [LARGE SCALE GENOMIC DNA]</scope>
    <source>
        <strain evidence="3">BS</strain>
    </source>
</reference>
<organism evidence="2 4">
    <name type="scientific">Mycobacterium montefiorense</name>
    <dbReference type="NCBI Taxonomy" id="154654"/>
    <lineage>
        <taxon>Bacteria</taxon>
        <taxon>Bacillati</taxon>
        <taxon>Actinomycetota</taxon>
        <taxon>Actinomycetes</taxon>
        <taxon>Mycobacteriales</taxon>
        <taxon>Mycobacteriaceae</taxon>
        <taxon>Mycobacterium</taxon>
        <taxon>Mycobacterium simiae complex</taxon>
    </lineage>
</organism>
<sequence length="142" mass="16106">MNLKTELETLADTVVTEWPEIACSSQFEDAIRFLYRSQLEFPPSWPQDQRDEFIASNAELETIRLAARLDDAIDSVIDGYTRQHGWPPHQEDAAEMIDAERRAVIFDLEFCLATLADEINKVSAQCLGRADTSMTGCSRAHR</sequence>
<dbReference type="EMBL" id="BQYH01000065">
    <property type="protein sequence ID" value="GKU75057.1"/>
    <property type="molecule type" value="Genomic_DNA"/>
</dbReference>
<reference evidence="1" key="1">
    <citation type="journal article" date="2018" name="Genome Announc.">
        <title>Draft Genome Sequence of Mycobacterium montefiorense Isolated from Japanese Black Salamander (Hynobius nigrescens).</title>
        <authorList>
            <person name="Fukano H."/>
            <person name="Yoshida M."/>
            <person name="Shimizu A."/>
            <person name="Iwao H."/>
            <person name="Katayama Y."/>
            <person name="Omatsu T."/>
            <person name="Mizutani T."/>
            <person name="Kurata O."/>
            <person name="Wada S."/>
            <person name="Hoshino Y."/>
        </authorList>
    </citation>
    <scope>NUCLEOTIDE SEQUENCE</scope>
    <source>
        <strain evidence="1">BS</strain>
    </source>
</reference>
<comment type="caution">
    <text evidence="2">The sequence shown here is derived from an EMBL/GenBank/DDBJ whole genome shotgun (WGS) entry which is preliminary data.</text>
</comment>
<evidence type="ECO:0000313" key="3">
    <source>
        <dbReference type="Proteomes" id="UP000245060"/>
    </source>
</evidence>
<dbReference type="Proteomes" id="UP000245060">
    <property type="component" value="Unassembled WGS sequence"/>
</dbReference>
<evidence type="ECO:0000313" key="4">
    <source>
        <dbReference type="Proteomes" id="UP001139505"/>
    </source>
</evidence>
<dbReference type="EMBL" id="BFCH01000019">
    <property type="protein sequence ID" value="GBG39360.1"/>
    <property type="molecule type" value="Genomic_DNA"/>
</dbReference>
<proteinExistence type="predicted"/>
<reference evidence="2" key="3">
    <citation type="journal article" date="2022" name="Microbiol. Resour. Announc.">
        <title>Draft Genome Sequences of Eight Mycobacterium montefiorense Strains Isolated from Salamanders in Captivity.</title>
        <authorList>
            <person name="Komine T."/>
            <person name="Ihara H."/>
            <person name="Fukano H."/>
            <person name="Hoshino Y."/>
            <person name="Kurata O."/>
            <person name="Wada S."/>
        </authorList>
    </citation>
    <scope>NUCLEOTIDE SEQUENCE</scope>
    <source>
        <strain evidence="2">NJB18185</strain>
    </source>
</reference>
<reference evidence="2" key="4">
    <citation type="submission" date="2022-04" db="EMBL/GenBank/DDBJ databases">
        <authorList>
            <person name="Komine T."/>
            <person name="Fukano H."/>
            <person name="Wada S."/>
        </authorList>
    </citation>
    <scope>NUCLEOTIDE SEQUENCE</scope>
    <source>
        <strain evidence="2">NJB18185</strain>
    </source>
</reference>
<dbReference type="Proteomes" id="UP001139505">
    <property type="component" value="Unassembled WGS sequence"/>
</dbReference>
<dbReference type="RefSeq" id="WP_108924581.1">
    <property type="nucleotide sequence ID" value="NZ_BFCH01000019.1"/>
</dbReference>
<dbReference type="AlphaFoldDB" id="A0AA37PSK7"/>
<protein>
    <submittedName>
        <fullName evidence="2">Uncharacterized protein</fullName>
    </submittedName>
</protein>